<keyword evidence="6 10" id="KW-0472">Membrane</keyword>
<dbReference type="RefSeq" id="WP_190446761.1">
    <property type="nucleotide sequence ID" value="NZ_JAMPLM010000022.1"/>
</dbReference>
<keyword evidence="2" id="KW-1003">Cell membrane</keyword>
<dbReference type="InterPro" id="IPR033479">
    <property type="entry name" value="dCache_1"/>
</dbReference>
<evidence type="ECO:0000256" key="5">
    <source>
        <dbReference type="ARBA" id="ARBA00022989"/>
    </source>
</evidence>
<evidence type="ECO:0000256" key="8">
    <source>
        <dbReference type="ARBA" id="ARBA00029447"/>
    </source>
</evidence>
<dbReference type="Gene3D" id="6.10.340.10">
    <property type="match status" value="1"/>
</dbReference>
<reference evidence="13 14" key="1">
    <citation type="submission" date="2022-04" db="EMBL/GenBank/DDBJ databases">
        <title>Positive selection, recombination, and allopatry shape intraspecific diversity of widespread and dominant cyanobacteria.</title>
        <authorList>
            <person name="Wei J."/>
            <person name="Shu W."/>
            <person name="Hu C."/>
        </authorList>
    </citation>
    <scope>NUCLEOTIDE SEQUENCE [LARGE SCALE GENOMIC DNA]</scope>
    <source>
        <strain evidence="13 14">AS-A4</strain>
    </source>
</reference>
<evidence type="ECO:0000256" key="1">
    <source>
        <dbReference type="ARBA" id="ARBA00004651"/>
    </source>
</evidence>
<evidence type="ECO:0000259" key="12">
    <source>
        <dbReference type="PROSITE" id="PS50885"/>
    </source>
</evidence>
<dbReference type="PANTHER" id="PTHR32089:SF112">
    <property type="entry name" value="LYSOZYME-LIKE PROTEIN-RELATED"/>
    <property type="match status" value="1"/>
</dbReference>
<protein>
    <submittedName>
        <fullName evidence="13">Methyl-accepting chemotaxis protein</fullName>
    </submittedName>
</protein>
<dbReference type="SMART" id="SM00304">
    <property type="entry name" value="HAMP"/>
    <property type="match status" value="1"/>
</dbReference>
<evidence type="ECO:0000256" key="7">
    <source>
        <dbReference type="ARBA" id="ARBA00023224"/>
    </source>
</evidence>
<dbReference type="SMART" id="SM00283">
    <property type="entry name" value="MA"/>
    <property type="match status" value="1"/>
</dbReference>
<evidence type="ECO:0000256" key="6">
    <source>
        <dbReference type="ARBA" id="ARBA00023136"/>
    </source>
</evidence>
<dbReference type="InterPro" id="IPR004089">
    <property type="entry name" value="MCPsignal_dom"/>
</dbReference>
<evidence type="ECO:0000256" key="10">
    <source>
        <dbReference type="SAM" id="Phobius"/>
    </source>
</evidence>
<dbReference type="Proteomes" id="UP001476950">
    <property type="component" value="Unassembled WGS sequence"/>
</dbReference>
<evidence type="ECO:0000259" key="11">
    <source>
        <dbReference type="PROSITE" id="PS50111"/>
    </source>
</evidence>
<organism evidence="13 14">
    <name type="scientific">Stenomitos frigidus AS-A4</name>
    <dbReference type="NCBI Taxonomy" id="2933935"/>
    <lineage>
        <taxon>Bacteria</taxon>
        <taxon>Bacillati</taxon>
        <taxon>Cyanobacteriota</taxon>
        <taxon>Cyanophyceae</taxon>
        <taxon>Leptolyngbyales</taxon>
        <taxon>Leptolyngbyaceae</taxon>
        <taxon>Stenomitos</taxon>
    </lineage>
</organism>
<dbReference type="SUPFAM" id="SSF58104">
    <property type="entry name" value="Methyl-accepting chemotaxis protein (MCP) signaling domain"/>
    <property type="match status" value="1"/>
</dbReference>
<feature type="transmembrane region" description="Helical" evidence="10">
    <location>
        <begin position="367"/>
        <end position="391"/>
    </location>
</feature>
<comment type="caution">
    <text evidence="13">The sequence shown here is derived from an EMBL/GenBank/DDBJ whole genome shotgun (WGS) entry which is preliminary data.</text>
</comment>
<evidence type="ECO:0000256" key="2">
    <source>
        <dbReference type="ARBA" id="ARBA00022475"/>
    </source>
</evidence>
<dbReference type="Pfam" id="PF02743">
    <property type="entry name" value="dCache_1"/>
    <property type="match status" value="1"/>
</dbReference>
<keyword evidence="4 10" id="KW-0812">Transmembrane</keyword>
<dbReference type="Pfam" id="PF00015">
    <property type="entry name" value="MCPsignal"/>
    <property type="match status" value="1"/>
</dbReference>
<keyword evidence="7 9" id="KW-0807">Transducer</keyword>
<feature type="domain" description="Methyl-accepting transducer" evidence="11">
    <location>
        <begin position="429"/>
        <end position="655"/>
    </location>
</feature>
<dbReference type="PROSITE" id="PS50885">
    <property type="entry name" value="HAMP"/>
    <property type="match status" value="1"/>
</dbReference>
<evidence type="ECO:0000256" key="3">
    <source>
        <dbReference type="ARBA" id="ARBA00022500"/>
    </source>
</evidence>
<comment type="subcellular location">
    <subcellularLocation>
        <location evidence="1">Cell membrane</location>
        <topology evidence="1">Multi-pass membrane protein</topology>
    </subcellularLocation>
</comment>
<keyword evidence="3" id="KW-0145">Chemotaxis</keyword>
<proteinExistence type="inferred from homology"/>
<dbReference type="PANTHER" id="PTHR32089">
    <property type="entry name" value="METHYL-ACCEPTING CHEMOTAXIS PROTEIN MCPB"/>
    <property type="match status" value="1"/>
</dbReference>
<dbReference type="PROSITE" id="PS50111">
    <property type="entry name" value="CHEMOTAXIS_TRANSDUC_2"/>
    <property type="match status" value="1"/>
</dbReference>
<evidence type="ECO:0000256" key="9">
    <source>
        <dbReference type="PROSITE-ProRule" id="PRU00284"/>
    </source>
</evidence>
<evidence type="ECO:0000313" key="13">
    <source>
        <dbReference type="EMBL" id="MEP1060807.1"/>
    </source>
</evidence>
<evidence type="ECO:0000256" key="4">
    <source>
        <dbReference type="ARBA" id="ARBA00022692"/>
    </source>
</evidence>
<dbReference type="EMBL" id="JAMPLM010000022">
    <property type="protein sequence ID" value="MEP1060807.1"/>
    <property type="molecule type" value="Genomic_DNA"/>
</dbReference>
<keyword evidence="5 10" id="KW-1133">Transmembrane helix</keyword>
<accession>A0ABV0KNK9</accession>
<dbReference type="Gene3D" id="1.10.287.950">
    <property type="entry name" value="Methyl-accepting chemotaxis protein"/>
    <property type="match status" value="1"/>
</dbReference>
<evidence type="ECO:0000313" key="14">
    <source>
        <dbReference type="Proteomes" id="UP001476950"/>
    </source>
</evidence>
<dbReference type="Gene3D" id="3.30.450.20">
    <property type="entry name" value="PAS domain"/>
    <property type="match status" value="2"/>
</dbReference>
<dbReference type="InterPro" id="IPR004090">
    <property type="entry name" value="Chemotax_Me-accpt_rcpt"/>
</dbReference>
<comment type="similarity">
    <text evidence="8">Belongs to the methyl-accepting chemotaxis (MCP) protein family.</text>
</comment>
<sequence>MFAPQPLFKEELQNQKLQTTVKTKSSLARRTLIQIAVCVTTVIVGSTAVSYFQSVSTLKSQTLEQLKAQVIERGQREQSIFLMAEDNHTIFKDEWLRRLQSVDRSNLTARFDQLFMRFPDDVTRNRPNLFDGKRQAGVFIDKSVLINDDIRRRVVTSYDLINAYGPPWHNRFPDLYLNMPENIAVIYWPDYPTWAQDAPAGFDLSKEEYVWVGDEKNNPDRKTVWSGAQLDGVAKIWILSCVTPIYVNDKIIGTLGQDVLLSDLFKRTIEKHVEGGYNLIFRKDGRLIAHPKLMKEIQERKGAFNISESGDAQLKRIFESVKNKAADQVIIDNPQESDYLAVTTLQGPEWYFVTVLPKSLLAEEALALARFTLLLGIGSLLVVVAIVFWVLRRRISDPLKEITAATNRVATGDFQIMLDGSNQDELGQLAQAFNTMAQEVAARTAELQRTLERQSISVNQTTATMDELDASARQAVAQAEASATGARQVLMLIDGDEQEQNSRNASSLKAKVEQISKQILHFEEQTTQINTISNLVSDLATQTNMLALNAAVEAVRAGENGKGFAVVAAEIRKLADRSHKAAEQISELVLGIQKATKATVTVSAQGHKTVEEIVVAVQTITINSQQISFTARQQAIAIQQVVSAMNALKQATSEQ</sequence>
<name>A0ABV0KNK9_9CYAN</name>
<dbReference type="PRINTS" id="PR00260">
    <property type="entry name" value="CHEMTRNSDUCR"/>
</dbReference>
<dbReference type="CDD" id="cd06225">
    <property type="entry name" value="HAMP"/>
    <property type="match status" value="1"/>
</dbReference>
<feature type="domain" description="HAMP" evidence="12">
    <location>
        <begin position="393"/>
        <end position="445"/>
    </location>
</feature>
<dbReference type="InterPro" id="IPR003660">
    <property type="entry name" value="HAMP_dom"/>
</dbReference>
<dbReference type="Pfam" id="PF00672">
    <property type="entry name" value="HAMP"/>
    <property type="match status" value="1"/>
</dbReference>
<keyword evidence="14" id="KW-1185">Reference proteome</keyword>
<gene>
    <name evidence="13" type="ORF">NDI38_20455</name>
</gene>